<dbReference type="PANTHER" id="PTHR34120:SF2">
    <property type="entry name" value="OS01G0860900 PROTEIN"/>
    <property type="match status" value="1"/>
</dbReference>
<dbReference type="PANTHER" id="PTHR34120">
    <property type="entry name" value="EXPRESSED PROTEIN"/>
    <property type="match status" value="1"/>
</dbReference>
<proteinExistence type="predicted"/>
<reference evidence="2" key="1">
    <citation type="journal article" date="2023" name="bioRxiv">
        <title>Improved chromosome-level genome assembly for marigold (Tagetes erecta).</title>
        <authorList>
            <person name="Jiang F."/>
            <person name="Yuan L."/>
            <person name="Wang S."/>
            <person name="Wang H."/>
            <person name="Xu D."/>
            <person name="Wang A."/>
            <person name="Fan W."/>
        </authorList>
    </citation>
    <scope>NUCLEOTIDE SEQUENCE</scope>
    <source>
        <strain evidence="2">WSJ</strain>
        <tissue evidence="2">Leaf</tissue>
    </source>
</reference>
<organism evidence="2 3">
    <name type="scientific">Tagetes erecta</name>
    <name type="common">African marigold</name>
    <dbReference type="NCBI Taxonomy" id="13708"/>
    <lineage>
        <taxon>Eukaryota</taxon>
        <taxon>Viridiplantae</taxon>
        <taxon>Streptophyta</taxon>
        <taxon>Embryophyta</taxon>
        <taxon>Tracheophyta</taxon>
        <taxon>Spermatophyta</taxon>
        <taxon>Magnoliopsida</taxon>
        <taxon>eudicotyledons</taxon>
        <taxon>Gunneridae</taxon>
        <taxon>Pentapetalae</taxon>
        <taxon>asterids</taxon>
        <taxon>campanulids</taxon>
        <taxon>Asterales</taxon>
        <taxon>Asteraceae</taxon>
        <taxon>Asteroideae</taxon>
        <taxon>Heliantheae alliance</taxon>
        <taxon>Tageteae</taxon>
        <taxon>Tagetes</taxon>
    </lineage>
</organism>
<feature type="region of interest" description="Disordered" evidence="1">
    <location>
        <begin position="1"/>
        <end position="28"/>
    </location>
</feature>
<feature type="compositionally biased region" description="Low complexity" evidence="1">
    <location>
        <begin position="155"/>
        <end position="170"/>
    </location>
</feature>
<dbReference type="AlphaFoldDB" id="A0AAD8KX81"/>
<feature type="region of interest" description="Disordered" evidence="1">
    <location>
        <begin position="116"/>
        <end position="265"/>
    </location>
</feature>
<accession>A0AAD8KX81</accession>
<keyword evidence="3" id="KW-1185">Reference proteome</keyword>
<protein>
    <submittedName>
        <fullName evidence="2">Uncharacterized protein</fullName>
    </submittedName>
</protein>
<evidence type="ECO:0000313" key="3">
    <source>
        <dbReference type="Proteomes" id="UP001229421"/>
    </source>
</evidence>
<evidence type="ECO:0000313" key="2">
    <source>
        <dbReference type="EMBL" id="KAK1428781.1"/>
    </source>
</evidence>
<feature type="compositionally biased region" description="Basic residues" evidence="1">
    <location>
        <begin position="143"/>
        <end position="154"/>
    </location>
</feature>
<sequence>MISSNNGDGDRKLQLHDTAPADHDVPYSSEFVPPESFWLSNDSEFDWFNQTGYLERKESTKGNNNNNSSYSRSNSQKFTVNLKSKPAIIGLPKTQRNTHVDSNRRQCKMMNVRMFPKRSGSSGRTTVTMTEPSSPKVSCIGRVRSKRCSNRRKSAGSGSVSVSVSSAQQKKVNEQKTGTGIISRITSLFRSEHNRRRKGNKSSVKMNEQSENSYSRKNTVKPVSSEPASPPEDPPALGGMNRFASGRRSVTWTDEIDIAGRRSTD</sequence>
<gene>
    <name evidence="2" type="ORF">QVD17_17621</name>
</gene>
<dbReference type="Proteomes" id="UP001229421">
    <property type="component" value="Unassembled WGS sequence"/>
</dbReference>
<feature type="compositionally biased region" description="Basic and acidic residues" evidence="1">
    <location>
        <begin position="8"/>
        <end position="25"/>
    </location>
</feature>
<feature type="compositionally biased region" description="Low complexity" evidence="1">
    <location>
        <begin position="63"/>
        <end position="75"/>
    </location>
</feature>
<dbReference type="EMBL" id="JAUHHV010000004">
    <property type="protein sequence ID" value="KAK1428781.1"/>
    <property type="molecule type" value="Genomic_DNA"/>
</dbReference>
<evidence type="ECO:0000256" key="1">
    <source>
        <dbReference type="SAM" id="MobiDB-lite"/>
    </source>
</evidence>
<comment type="caution">
    <text evidence="2">The sequence shown here is derived from an EMBL/GenBank/DDBJ whole genome shotgun (WGS) entry which is preliminary data.</text>
</comment>
<feature type="compositionally biased region" description="Polar residues" evidence="1">
    <location>
        <begin position="119"/>
        <end position="136"/>
    </location>
</feature>
<feature type="region of interest" description="Disordered" evidence="1">
    <location>
        <begin position="56"/>
        <end position="75"/>
    </location>
</feature>
<feature type="compositionally biased region" description="Polar residues" evidence="1">
    <location>
        <begin position="175"/>
        <end position="189"/>
    </location>
</feature>
<name>A0AAD8KX81_TARER</name>
<feature type="compositionally biased region" description="Polar residues" evidence="1">
    <location>
        <begin position="201"/>
        <end position="217"/>
    </location>
</feature>